<accession>A0AAD7I8L8</accession>
<sequence length="303" mass="32717">MALPYDSIPRRFATEIPVSAETISDSVVGVDGQLAICITASVAFALILWEYATFLPDEVRLYRKSVWRTIPPYAFLALRYGGILATLPSLLLAVTKPTTCQTAASLSQAGGVLVITSSATIFTVRTSLLWTDSRIVRATLGASVLVMAACWIAVATQFRSESFGSHCYVSPTVPWMPLANATSTTFFIAVLILTLLKIQHHHRRDSLIAHRIYRDNAVYLIGTTTTVATELVLGSLSPPSSALALSAASIATVFTVAFGTRAFRNLMLATVLEAERTHGFPYPSTSPIISHASEIRYAHPAPT</sequence>
<feature type="transmembrane region" description="Helical" evidence="1">
    <location>
        <begin position="217"/>
        <end position="236"/>
    </location>
</feature>
<dbReference type="InterPro" id="IPR045340">
    <property type="entry name" value="DUF6533"/>
</dbReference>
<feature type="transmembrane region" description="Helical" evidence="1">
    <location>
        <begin position="32"/>
        <end position="52"/>
    </location>
</feature>
<feature type="transmembrane region" description="Helical" evidence="1">
    <location>
        <begin position="106"/>
        <end position="124"/>
    </location>
</feature>
<dbReference type="AlphaFoldDB" id="A0AAD7I8L8"/>
<name>A0AAD7I8L8_9AGAR</name>
<feature type="domain" description="DUF6533" evidence="2">
    <location>
        <begin position="42"/>
        <end position="84"/>
    </location>
</feature>
<keyword evidence="1" id="KW-0812">Transmembrane</keyword>
<evidence type="ECO:0000256" key="1">
    <source>
        <dbReference type="SAM" id="Phobius"/>
    </source>
</evidence>
<dbReference type="EMBL" id="JARJLG010000144">
    <property type="protein sequence ID" value="KAJ7737258.1"/>
    <property type="molecule type" value="Genomic_DNA"/>
</dbReference>
<evidence type="ECO:0000313" key="4">
    <source>
        <dbReference type="Proteomes" id="UP001215280"/>
    </source>
</evidence>
<protein>
    <recommendedName>
        <fullName evidence="2">DUF6533 domain-containing protein</fullName>
    </recommendedName>
</protein>
<feature type="transmembrane region" description="Helical" evidence="1">
    <location>
        <begin position="242"/>
        <end position="260"/>
    </location>
</feature>
<comment type="caution">
    <text evidence="3">The sequence shown here is derived from an EMBL/GenBank/DDBJ whole genome shotgun (WGS) entry which is preliminary data.</text>
</comment>
<dbReference type="Pfam" id="PF20151">
    <property type="entry name" value="DUF6533"/>
    <property type="match status" value="1"/>
</dbReference>
<reference evidence="3" key="1">
    <citation type="submission" date="2023-03" db="EMBL/GenBank/DDBJ databases">
        <title>Massive genome expansion in bonnet fungi (Mycena s.s.) driven by repeated elements and novel gene families across ecological guilds.</title>
        <authorList>
            <consortium name="Lawrence Berkeley National Laboratory"/>
            <person name="Harder C.B."/>
            <person name="Miyauchi S."/>
            <person name="Viragh M."/>
            <person name="Kuo A."/>
            <person name="Thoen E."/>
            <person name="Andreopoulos B."/>
            <person name="Lu D."/>
            <person name="Skrede I."/>
            <person name="Drula E."/>
            <person name="Henrissat B."/>
            <person name="Morin E."/>
            <person name="Kohler A."/>
            <person name="Barry K."/>
            <person name="LaButti K."/>
            <person name="Morin E."/>
            <person name="Salamov A."/>
            <person name="Lipzen A."/>
            <person name="Mereny Z."/>
            <person name="Hegedus B."/>
            <person name="Baldrian P."/>
            <person name="Stursova M."/>
            <person name="Weitz H."/>
            <person name="Taylor A."/>
            <person name="Grigoriev I.V."/>
            <person name="Nagy L.G."/>
            <person name="Martin F."/>
            <person name="Kauserud H."/>
        </authorList>
    </citation>
    <scope>NUCLEOTIDE SEQUENCE</scope>
    <source>
        <strain evidence="3">CBHHK188m</strain>
    </source>
</reference>
<feature type="transmembrane region" description="Helical" evidence="1">
    <location>
        <begin position="136"/>
        <end position="155"/>
    </location>
</feature>
<feature type="transmembrane region" description="Helical" evidence="1">
    <location>
        <begin position="73"/>
        <end position="94"/>
    </location>
</feature>
<proteinExistence type="predicted"/>
<organism evidence="3 4">
    <name type="scientific">Mycena maculata</name>
    <dbReference type="NCBI Taxonomy" id="230809"/>
    <lineage>
        <taxon>Eukaryota</taxon>
        <taxon>Fungi</taxon>
        <taxon>Dikarya</taxon>
        <taxon>Basidiomycota</taxon>
        <taxon>Agaricomycotina</taxon>
        <taxon>Agaricomycetes</taxon>
        <taxon>Agaricomycetidae</taxon>
        <taxon>Agaricales</taxon>
        <taxon>Marasmiineae</taxon>
        <taxon>Mycenaceae</taxon>
        <taxon>Mycena</taxon>
    </lineage>
</organism>
<feature type="transmembrane region" description="Helical" evidence="1">
    <location>
        <begin position="175"/>
        <end position="196"/>
    </location>
</feature>
<keyword evidence="1" id="KW-1133">Transmembrane helix</keyword>
<evidence type="ECO:0000313" key="3">
    <source>
        <dbReference type="EMBL" id="KAJ7737258.1"/>
    </source>
</evidence>
<keyword evidence="4" id="KW-1185">Reference proteome</keyword>
<feature type="non-terminal residue" evidence="3">
    <location>
        <position position="1"/>
    </location>
</feature>
<dbReference type="Proteomes" id="UP001215280">
    <property type="component" value="Unassembled WGS sequence"/>
</dbReference>
<evidence type="ECO:0000259" key="2">
    <source>
        <dbReference type="Pfam" id="PF20151"/>
    </source>
</evidence>
<gene>
    <name evidence="3" type="ORF">DFH07DRAFT_893021</name>
</gene>
<keyword evidence="1" id="KW-0472">Membrane</keyword>